<protein>
    <submittedName>
        <fullName evidence="1">Uncharacterized protein</fullName>
    </submittedName>
</protein>
<reference evidence="1" key="1">
    <citation type="submission" date="2020-11" db="EMBL/GenBank/DDBJ databases">
        <authorList>
            <person name="Tran Van P."/>
        </authorList>
    </citation>
    <scope>NUCLEOTIDE SEQUENCE</scope>
</reference>
<organism evidence="1">
    <name type="scientific">Timema tahoe</name>
    <dbReference type="NCBI Taxonomy" id="61484"/>
    <lineage>
        <taxon>Eukaryota</taxon>
        <taxon>Metazoa</taxon>
        <taxon>Ecdysozoa</taxon>
        <taxon>Arthropoda</taxon>
        <taxon>Hexapoda</taxon>
        <taxon>Insecta</taxon>
        <taxon>Pterygota</taxon>
        <taxon>Neoptera</taxon>
        <taxon>Polyneoptera</taxon>
        <taxon>Phasmatodea</taxon>
        <taxon>Timematodea</taxon>
        <taxon>Timematoidea</taxon>
        <taxon>Timematidae</taxon>
        <taxon>Timema</taxon>
    </lineage>
</organism>
<dbReference type="AlphaFoldDB" id="A0A7R9IKJ9"/>
<evidence type="ECO:0000313" key="1">
    <source>
        <dbReference type="EMBL" id="CAD7460085.1"/>
    </source>
</evidence>
<name>A0A7R9IKJ9_9NEOP</name>
<gene>
    <name evidence="1" type="ORF">TTEB3V08_LOCUS8027</name>
</gene>
<sequence length="119" mass="13195">MPPKRKANFRAGQRLSGSLHKGTRLQRTCYNIVCDKDEEQGYFGPVPALSVTERQGTSLLRTCYSVYLIHGAVTKRNSSFRLSGTGCECDFRGAVTKEQVVISQAIPSSRTAQRHVTCK</sequence>
<dbReference type="EMBL" id="OE003382">
    <property type="protein sequence ID" value="CAD7460085.1"/>
    <property type="molecule type" value="Genomic_DNA"/>
</dbReference>
<proteinExistence type="predicted"/>
<accession>A0A7R9IKJ9</accession>